<evidence type="ECO:0000256" key="10">
    <source>
        <dbReference type="SAM" id="MobiDB-lite"/>
    </source>
</evidence>
<name>A0A9N7MMR9_STRHE</name>
<keyword evidence="13" id="KW-1185">Reference proteome</keyword>
<dbReference type="InterPro" id="IPR011009">
    <property type="entry name" value="Kinase-like_dom_sf"/>
</dbReference>
<evidence type="ECO:0000313" key="13">
    <source>
        <dbReference type="Proteomes" id="UP001153555"/>
    </source>
</evidence>
<feature type="compositionally biased region" description="Basic and acidic residues" evidence="10">
    <location>
        <begin position="405"/>
        <end position="420"/>
    </location>
</feature>
<feature type="domain" description="Protein kinase" evidence="11">
    <location>
        <begin position="70"/>
        <end position="330"/>
    </location>
</feature>
<dbReference type="GO" id="GO:0004708">
    <property type="term" value="F:MAP kinase kinase activity"/>
    <property type="evidence" value="ECO:0007669"/>
    <property type="project" value="UniProtKB-EC"/>
</dbReference>
<dbReference type="GO" id="GO:0051707">
    <property type="term" value="P:response to other organism"/>
    <property type="evidence" value="ECO:0007669"/>
    <property type="project" value="UniProtKB-ARBA"/>
</dbReference>
<dbReference type="EC" id="2.7.12.2" evidence="7"/>
<evidence type="ECO:0000256" key="9">
    <source>
        <dbReference type="RuleBase" id="RU000304"/>
    </source>
</evidence>
<evidence type="ECO:0000256" key="5">
    <source>
        <dbReference type="ARBA" id="ARBA00022840"/>
    </source>
</evidence>
<dbReference type="Proteomes" id="UP001153555">
    <property type="component" value="Unassembled WGS sequence"/>
</dbReference>
<evidence type="ECO:0000256" key="3">
    <source>
        <dbReference type="ARBA" id="ARBA00022741"/>
    </source>
</evidence>
<sequence length="420" mass="46501">MMKIKKPLKELKLSVPAHKSPISSFLTASGTFHDGDLLLNQNGLRLLSDENEALPSETKEIDLQFSLEDLETIKVIGKGSGGVVQLVRHKWVGTLFALKVIQMNIQEEIRRQIVQELKINQASQCPNVVVCYHSFYHNGAISLVFEYMDRGSLVDVIRQVKTILEPYLAVVCKQVLQGLVYLHHERHVIHRDIKPSNLLVNHKGEVKITDFGVSAMLANSMGQRDTFVGTYNYMAPERISGSTYDFKSDIWSLGMVILECAIGRFPYTKSEDQPSGPSFYELLQAIVGSPPPSAPSDQFSPEFCSFVSACIQKDPRDRSSSLELLNHPFIKKFEDKDIDLSILTKPASKSPRSGKPSGSEVKKDRKSGSGMIGSPKKGGKGGKFTWAGGDGYSEAEMGWAQKGAIDAKDPNFEDPDHTPN</sequence>
<keyword evidence="3 8" id="KW-0547">Nucleotide-binding</keyword>
<dbReference type="PANTHER" id="PTHR48013">
    <property type="entry name" value="DUAL SPECIFICITY MITOGEN-ACTIVATED PROTEIN KINASE KINASE 5-RELATED"/>
    <property type="match status" value="1"/>
</dbReference>
<evidence type="ECO:0000256" key="7">
    <source>
        <dbReference type="ARBA" id="ARBA00038999"/>
    </source>
</evidence>
<dbReference type="FunFam" id="3.30.200.20:FF:000265">
    <property type="entry name" value="Mitogen-activated protein kinase kinase 6"/>
    <property type="match status" value="1"/>
</dbReference>
<accession>A0A9N7MMR9</accession>
<reference evidence="12" key="1">
    <citation type="submission" date="2019-12" db="EMBL/GenBank/DDBJ databases">
        <authorList>
            <person name="Scholes J."/>
        </authorList>
    </citation>
    <scope>NUCLEOTIDE SEQUENCE</scope>
</reference>
<comment type="caution">
    <text evidence="12">The sequence shown here is derived from an EMBL/GenBank/DDBJ whole genome shotgun (WGS) entry which is preliminary data.</text>
</comment>
<feature type="binding site" evidence="8">
    <location>
        <position position="99"/>
    </location>
    <ligand>
        <name>ATP</name>
        <dbReference type="ChEBI" id="CHEBI:30616"/>
    </ligand>
</feature>
<evidence type="ECO:0000313" key="12">
    <source>
        <dbReference type="EMBL" id="CAA0814305.1"/>
    </source>
</evidence>
<gene>
    <name evidence="12" type="ORF">SHERM_14604</name>
</gene>
<dbReference type="SMART" id="SM00220">
    <property type="entry name" value="S_TKc"/>
    <property type="match status" value="1"/>
</dbReference>
<organism evidence="12 13">
    <name type="scientific">Striga hermonthica</name>
    <name type="common">Purple witchweed</name>
    <name type="synonym">Buchnera hermonthica</name>
    <dbReference type="NCBI Taxonomy" id="68872"/>
    <lineage>
        <taxon>Eukaryota</taxon>
        <taxon>Viridiplantae</taxon>
        <taxon>Streptophyta</taxon>
        <taxon>Embryophyta</taxon>
        <taxon>Tracheophyta</taxon>
        <taxon>Spermatophyta</taxon>
        <taxon>Magnoliopsida</taxon>
        <taxon>eudicotyledons</taxon>
        <taxon>Gunneridae</taxon>
        <taxon>Pentapetalae</taxon>
        <taxon>asterids</taxon>
        <taxon>lamiids</taxon>
        <taxon>Lamiales</taxon>
        <taxon>Orobanchaceae</taxon>
        <taxon>Buchnereae</taxon>
        <taxon>Striga</taxon>
    </lineage>
</organism>
<keyword evidence="2" id="KW-0808">Transferase</keyword>
<dbReference type="Gene3D" id="3.30.200.20">
    <property type="entry name" value="Phosphorylase Kinase, domain 1"/>
    <property type="match status" value="1"/>
</dbReference>
<protein>
    <recommendedName>
        <fullName evidence="7">mitogen-activated protein kinase kinase</fullName>
        <ecNumber evidence="7">2.7.12.2</ecNumber>
    </recommendedName>
</protein>
<keyword evidence="1 9" id="KW-0723">Serine/threonine-protein kinase</keyword>
<dbReference type="Gene3D" id="1.10.510.10">
    <property type="entry name" value="Transferase(Phosphotransferase) domain 1"/>
    <property type="match status" value="1"/>
</dbReference>
<dbReference type="CDD" id="cd06623">
    <property type="entry name" value="PKc_MAPKK_plant_like"/>
    <property type="match status" value="1"/>
</dbReference>
<keyword evidence="5 8" id="KW-0067">ATP-binding</keyword>
<evidence type="ECO:0000256" key="4">
    <source>
        <dbReference type="ARBA" id="ARBA00022777"/>
    </source>
</evidence>
<comment type="similarity">
    <text evidence="6">Belongs to the protein kinase superfamily. STE Ser/Thr protein kinase family. MAP kinase kinase subfamily.</text>
</comment>
<evidence type="ECO:0000256" key="2">
    <source>
        <dbReference type="ARBA" id="ARBA00022679"/>
    </source>
</evidence>
<dbReference type="OrthoDB" id="10252354at2759"/>
<evidence type="ECO:0000256" key="1">
    <source>
        <dbReference type="ARBA" id="ARBA00022527"/>
    </source>
</evidence>
<dbReference type="InterPro" id="IPR017441">
    <property type="entry name" value="Protein_kinase_ATP_BS"/>
</dbReference>
<proteinExistence type="inferred from homology"/>
<evidence type="ECO:0000259" key="11">
    <source>
        <dbReference type="PROSITE" id="PS50011"/>
    </source>
</evidence>
<dbReference type="InterPro" id="IPR008271">
    <property type="entry name" value="Ser/Thr_kinase_AS"/>
</dbReference>
<evidence type="ECO:0000256" key="6">
    <source>
        <dbReference type="ARBA" id="ARBA00038035"/>
    </source>
</evidence>
<dbReference type="GO" id="GO:0004674">
    <property type="term" value="F:protein serine/threonine kinase activity"/>
    <property type="evidence" value="ECO:0007669"/>
    <property type="project" value="UniProtKB-KW"/>
</dbReference>
<dbReference type="PROSITE" id="PS50011">
    <property type="entry name" value="PROTEIN_KINASE_DOM"/>
    <property type="match status" value="1"/>
</dbReference>
<dbReference type="FunFam" id="1.10.510.10:FF:000285">
    <property type="entry name" value="Mitogen-activated protein kinase kinase 6"/>
    <property type="match status" value="1"/>
</dbReference>
<dbReference type="SUPFAM" id="SSF56112">
    <property type="entry name" value="Protein kinase-like (PK-like)"/>
    <property type="match status" value="1"/>
</dbReference>
<keyword evidence="4 12" id="KW-0418">Kinase</keyword>
<evidence type="ECO:0000256" key="8">
    <source>
        <dbReference type="PROSITE-ProRule" id="PRU10141"/>
    </source>
</evidence>
<dbReference type="PANTHER" id="PTHR48013:SF32">
    <property type="entry name" value="MITOGEN-ACTIVATED PROTEIN KINASE KINASE 2-LIKE"/>
    <property type="match status" value="1"/>
</dbReference>
<feature type="region of interest" description="Disordered" evidence="10">
    <location>
        <begin position="344"/>
        <end position="420"/>
    </location>
</feature>
<dbReference type="Pfam" id="PF00069">
    <property type="entry name" value="Pkinase"/>
    <property type="match status" value="1"/>
</dbReference>
<dbReference type="GO" id="GO:0005524">
    <property type="term" value="F:ATP binding"/>
    <property type="evidence" value="ECO:0007669"/>
    <property type="project" value="UniProtKB-UniRule"/>
</dbReference>
<dbReference type="PROSITE" id="PS00108">
    <property type="entry name" value="PROTEIN_KINASE_ST"/>
    <property type="match status" value="1"/>
</dbReference>
<dbReference type="PROSITE" id="PS00107">
    <property type="entry name" value="PROTEIN_KINASE_ATP"/>
    <property type="match status" value="1"/>
</dbReference>
<dbReference type="InterPro" id="IPR000719">
    <property type="entry name" value="Prot_kinase_dom"/>
</dbReference>
<feature type="compositionally biased region" description="Low complexity" evidence="10">
    <location>
        <begin position="345"/>
        <end position="359"/>
    </location>
</feature>
<dbReference type="AlphaFoldDB" id="A0A9N7MMR9"/>
<dbReference type="EMBL" id="CACSLK010012206">
    <property type="protein sequence ID" value="CAA0814305.1"/>
    <property type="molecule type" value="Genomic_DNA"/>
</dbReference>